<proteinExistence type="predicted"/>
<dbReference type="Gene3D" id="3.30.420.10">
    <property type="entry name" value="Ribonuclease H-like superfamily/Ribonuclease H"/>
    <property type="match status" value="1"/>
</dbReference>
<sequence length="337" mass="38130">MMASGNTFKTPSFDTERRKVMTRHRRAVSVGDFESMAYTHYRSICLSCRISDEEGRPIQQCSEGCKNQTARSRQEATDLAISRVYKLANDLVAACKACMADHSKGKTARNELLIKFRLLVLEALHTPKENRTPMHNVTLAAAGTMPSLWNAQIPTFLLTPGSLPIEIFVDASVKGIGYTNGNQWAAWELTRGWRSEGRNIPWAEFVAVELGLRMLAADKTGGRIVRVRSDSTSVVEALSMKSMRETRWQDNAILKKILALCDEHRFAMAIEWVPTKENPADDPSRGVYGNWDNRAGPKIAIPVHLEHLVMDIEEPGFERFVRRAEPQRHRRTRSMYV</sequence>
<dbReference type="Proteomes" id="UP000541558">
    <property type="component" value="Unassembled WGS sequence"/>
</dbReference>
<dbReference type="InterPro" id="IPR052055">
    <property type="entry name" value="Hepadnavirus_pol/RT"/>
</dbReference>
<dbReference type="AlphaFoldDB" id="A0A8H5BN95"/>
<accession>A0A8H5BN95</accession>
<evidence type="ECO:0000313" key="1">
    <source>
        <dbReference type="EMBL" id="KAF5326525.1"/>
    </source>
</evidence>
<reference evidence="1 2" key="1">
    <citation type="journal article" date="2020" name="ISME J.">
        <title>Uncovering the hidden diversity of litter-decomposition mechanisms in mushroom-forming fungi.</title>
        <authorList>
            <person name="Floudas D."/>
            <person name="Bentzer J."/>
            <person name="Ahren D."/>
            <person name="Johansson T."/>
            <person name="Persson P."/>
            <person name="Tunlid A."/>
        </authorList>
    </citation>
    <scope>NUCLEOTIDE SEQUENCE [LARGE SCALE GENOMIC DNA]</scope>
    <source>
        <strain evidence="1 2">CBS 175.51</strain>
    </source>
</reference>
<dbReference type="EMBL" id="JAACJK010000163">
    <property type="protein sequence ID" value="KAF5326525.1"/>
    <property type="molecule type" value="Genomic_DNA"/>
</dbReference>
<keyword evidence="2" id="KW-1185">Reference proteome</keyword>
<dbReference type="GO" id="GO:0003676">
    <property type="term" value="F:nucleic acid binding"/>
    <property type="evidence" value="ECO:0007669"/>
    <property type="project" value="InterPro"/>
</dbReference>
<protein>
    <submittedName>
        <fullName evidence="1">Uncharacterized protein</fullName>
    </submittedName>
</protein>
<dbReference type="SUPFAM" id="SSF53098">
    <property type="entry name" value="Ribonuclease H-like"/>
    <property type="match status" value="1"/>
</dbReference>
<dbReference type="PANTHER" id="PTHR33050">
    <property type="entry name" value="REVERSE TRANSCRIPTASE DOMAIN-CONTAINING PROTEIN"/>
    <property type="match status" value="1"/>
</dbReference>
<evidence type="ECO:0000313" key="2">
    <source>
        <dbReference type="Proteomes" id="UP000541558"/>
    </source>
</evidence>
<gene>
    <name evidence="1" type="ORF">D9611_000986</name>
</gene>
<dbReference type="PANTHER" id="PTHR33050:SF7">
    <property type="entry name" value="RIBONUCLEASE H"/>
    <property type="match status" value="1"/>
</dbReference>
<dbReference type="InterPro" id="IPR012337">
    <property type="entry name" value="RNaseH-like_sf"/>
</dbReference>
<dbReference type="OrthoDB" id="3255824at2759"/>
<organism evidence="1 2">
    <name type="scientific">Ephemerocybe angulata</name>
    <dbReference type="NCBI Taxonomy" id="980116"/>
    <lineage>
        <taxon>Eukaryota</taxon>
        <taxon>Fungi</taxon>
        <taxon>Dikarya</taxon>
        <taxon>Basidiomycota</taxon>
        <taxon>Agaricomycotina</taxon>
        <taxon>Agaricomycetes</taxon>
        <taxon>Agaricomycetidae</taxon>
        <taxon>Agaricales</taxon>
        <taxon>Agaricineae</taxon>
        <taxon>Psathyrellaceae</taxon>
        <taxon>Ephemerocybe</taxon>
    </lineage>
</organism>
<comment type="caution">
    <text evidence="1">The sequence shown here is derived from an EMBL/GenBank/DDBJ whole genome shotgun (WGS) entry which is preliminary data.</text>
</comment>
<dbReference type="InterPro" id="IPR036397">
    <property type="entry name" value="RNaseH_sf"/>
</dbReference>
<name>A0A8H5BN95_9AGAR</name>